<feature type="domain" description="Fumarase C C-terminal" evidence="5">
    <location>
        <begin position="410"/>
        <end position="463"/>
    </location>
</feature>
<evidence type="ECO:0000259" key="4">
    <source>
        <dbReference type="Pfam" id="PF00206"/>
    </source>
</evidence>
<accession>A0ABS3DNZ7</accession>
<dbReference type="Pfam" id="PF00206">
    <property type="entry name" value="Lyase_1"/>
    <property type="match status" value="1"/>
</dbReference>
<comment type="miscellaneous">
    <text evidence="3">There are 2 substrate-binding sites: the catalytic A site, and the non-catalytic B site that may play a role in the transfer of substrate or product between the active site and the solvent. Alternatively, the B site may bind allosteric effectors.</text>
</comment>
<feature type="domain" description="Fumarate lyase N-terminal" evidence="4">
    <location>
        <begin position="14"/>
        <end position="344"/>
    </location>
</feature>
<dbReference type="EMBL" id="JAFIMU010000017">
    <property type="protein sequence ID" value="MBN8233052.1"/>
    <property type="molecule type" value="Genomic_DNA"/>
</dbReference>
<comment type="pathway">
    <text evidence="3">Carbohydrate metabolism; tricarboxylic acid cycle; (S)-malate from fumarate: step 1/1.</text>
</comment>
<organism evidence="6 7">
    <name type="scientific">Corallococcus macrosporus</name>
    <dbReference type="NCBI Taxonomy" id="35"/>
    <lineage>
        <taxon>Bacteria</taxon>
        <taxon>Pseudomonadati</taxon>
        <taxon>Myxococcota</taxon>
        <taxon>Myxococcia</taxon>
        <taxon>Myxococcales</taxon>
        <taxon>Cystobacterineae</taxon>
        <taxon>Myxococcaceae</taxon>
        <taxon>Corallococcus</taxon>
    </lineage>
</organism>
<dbReference type="RefSeq" id="WP_207057599.1">
    <property type="nucleotide sequence ID" value="NZ_JAFIMU010000017.1"/>
</dbReference>
<dbReference type="InterPro" id="IPR018951">
    <property type="entry name" value="Fumarase_C_C"/>
</dbReference>
<dbReference type="Gene3D" id="1.10.40.30">
    <property type="entry name" value="Fumarase/aspartase (C-terminal domain)"/>
    <property type="match status" value="1"/>
</dbReference>
<dbReference type="InterPro" id="IPR024083">
    <property type="entry name" value="Fumarase/histidase_N"/>
</dbReference>
<dbReference type="HAMAP" id="MF_00743">
    <property type="entry name" value="FumaraseC"/>
    <property type="match status" value="1"/>
</dbReference>
<sequence>MSTKNVRIEKDTFGPIEVPADRLWGAQTQRSRQNFAISSERMPLALVHALVLVKKAAALVNQENGTLSKEKAQAIVKAADEVLAGQHDEEFPLLVWQTGSGTQTNMNCNEVLANRASELLGGERGEARKVHPNDDVNKGQSSNDVFPTAMSVAAVEAVVKHVLPELVALRDVLAQKSQAFQSIVKIGRTHLQDATPLTLGQEFSGYVAQLDRTKGHIEASLPHLLELALGGTAVGTGLNAPPGYAERVAAEIAKLTGHAFVTAPNKFEALAANDALVQAHGALKGLAAVLFKVANDIRWLSSGPRSGIGEINIPENEPGSSIMPGKVNPTQSEALTMLSAQVMGNDVAISLGGASGNFELNVFKPLIIQNFLQSCRLLADGMRSFRLNCAVGIEPNLPRLQENLQRSLMLVTALNPHIGYDNAAKIAKTAHKQGKTLKEVAVELGLVTAEQFDQWVRPEKMTGNL</sequence>
<feature type="binding site" evidence="3">
    <location>
        <position position="189"/>
    </location>
    <ligand>
        <name>substrate</name>
    </ligand>
</feature>
<evidence type="ECO:0000256" key="1">
    <source>
        <dbReference type="ARBA" id="ARBA00009084"/>
    </source>
</evidence>
<dbReference type="PROSITE" id="PS00163">
    <property type="entry name" value="FUMARATE_LYASES"/>
    <property type="match status" value="1"/>
</dbReference>
<evidence type="ECO:0000259" key="5">
    <source>
        <dbReference type="Pfam" id="PF10415"/>
    </source>
</evidence>
<comment type="function">
    <text evidence="3">Involved in the TCA cycle. Catalyzes the stereospecific interconversion of fumarate to L-malate.</text>
</comment>
<proteinExistence type="inferred from homology"/>
<dbReference type="GO" id="GO:0004333">
    <property type="term" value="F:fumarate hydratase activity"/>
    <property type="evidence" value="ECO:0007669"/>
    <property type="project" value="UniProtKB-EC"/>
</dbReference>
<evidence type="ECO:0000313" key="6">
    <source>
        <dbReference type="EMBL" id="MBN8233052.1"/>
    </source>
</evidence>
<dbReference type="PANTHER" id="PTHR11444">
    <property type="entry name" value="ASPARTATEAMMONIA/ARGININOSUCCINATE/ADENYLOSUCCINATE LYASE"/>
    <property type="match status" value="1"/>
</dbReference>
<dbReference type="SUPFAM" id="SSF48557">
    <property type="entry name" value="L-aspartase-like"/>
    <property type="match status" value="1"/>
</dbReference>
<name>A0ABS3DNZ7_9BACT</name>
<keyword evidence="3" id="KW-0963">Cytoplasm</keyword>
<dbReference type="Pfam" id="PF10415">
    <property type="entry name" value="FumaraseC_C"/>
    <property type="match status" value="1"/>
</dbReference>
<keyword evidence="2 3" id="KW-0456">Lyase</keyword>
<evidence type="ECO:0000313" key="7">
    <source>
        <dbReference type="Proteomes" id="UP000664052"/>
    </source>
</evidence>
<evidence type="ECO:0000256" key="2">
    <source>
        <dbReference type="ARBA" id="ARBA00023239"/>
    </source>
</evidence>
<dbReference type="PRINTS" id="PR00149">
    <property type="entry name" value="FUMRATELYASE"/>
</dbReference>
<dbReference type="PANTHER" id="PTHR11444:SF1">
    <property type="entry name" value="FUMARATE HYDRATASE, MITOCHONDRIAL"/>
    <property type="match status" value="1"/>
</dbReference>
<gene>
    <name evidence="3 6" type="primary">fumC</name>
    <name evidence="6" type="ORF">JYK02_36615</name>
</gene>
<dbReference type="NCBIfam" id="TIGR00979">
    <property type="entry name" value="fumC_II"/>
    <property type="match status" value="1"/>
</dbReference>
<dbReference type="Gene3D" id="1.20.200.10">
    <property type="entry name" value="Fumarase/aspartase (Central domain)"/>
    <property type="match status" value="1"/>
</dbReference>
<dbReference type="Gene3D" id="1.10.275.10">
    <property type="entry name" value="Fumarase/aspartase (N-terminal domain)"/>
    <property type="match status" value="1"/>
</dbReference>
<dbReference type="Proteomes" id="UP000664052">
    <property type="component" value="Unassembled WGS sequence"/>
</dbReference>
<dbReference type="InterPro" id="IPR020557">
    <property type="entry name" value="Fumarate_lyase_CS"/>
</dbReference>
<dbReference type="NCBIfam" id="NF008909">
    <property type="entry name" value="PRK12273.1"/>
    <property type="match status" value="1"/>
</dbReference>
<keyword evidence="7" id="KW-1185">Reference proteome</keyword>
<feature type="active site" description="Proton donor/acceptor" evidence="3">
    <location>
        <position position="190"/>
    </location>
</feature>
<comment type="subunit">
    <text evidence="3">Homotetramer.</text>
</comment>
<feature type="site" description="Important for catalytic activity" evidence="3">
    <location>
        <position position="333"/>
    </location>
</feature>
<reference evidence="6 7" key="1">
    <citation type="submission" date="2021-02" db="EMBL/GenBank/DDBJ databases">
        <title>De Novo genome assembly of isolated myxobacteria.</title>
        <authorList>
            <person name="Stevens D.C."/>
        </authorList>
    </citation>
    <scope>NUCLEOTIDE SEQUENCE [LARGE SCALE GENOMIC DNA]</scope>
    <source>
        <strain evidence="6 7">ATCC 29039</strain>
    </source>
</reference>
<dbReference type="InterPro" id="IPR008948">
    <property type="entry name" value="L-Aspartase-like"/>
</dbReference>
<dbReference type="CDD" id="cd01362">
    <property type="entry name" value="Fumarase_classII"/>
    <property type="match status" value="1"/>
</dbReference>
<feature type="active site" evidence="3">
    <location>
        <position position="320"/>
    </location>
</feature>
<dbReference type="EC" id="4.2.1.2" evidence="3"/>
<feature type="binding site" evidence="3">
    <location>
        <begin position="326"/>
        <end position="328"/>
    </location>
    <ligand>
        <name>substrate</name>
    </ligand>
</feature>
<keyword evidence="3" id="KW-0816">Tricarboxylic acid cycle</keyword>
<protein>
    <recommendedName>
        <fullName evidence="3">Fumarate hydratase class II</fullName>
        <shortName evidence="3">Fumarase C</shortName>
        <ecNumber evidence="3">4.2.1.2</ecNumber>
    </recommendedName>
    <alternativeName>
        <fullName evidence="3">Aerobic fumarase</fullName>
    </alternativeName>
    <alternativeName>
        <fullName evidence="3">Iron-independent fumarase</fullName>
    </alternativeName>
</protein>
<dbReference type="InterPro" id="IPR005677">
    <property type="entry name" value="Fum_hydII"/>
</dbReference>
<feature type="binding site" description="in site B" evidence="3">
    <location>
        <begin position="131"/>
        <end position="134"/>
    </location>
    <ligand>
        <name>substrate</name>
    </ligand>
</feature>
<comment type="catalytic activity">
    <reaction evidence="3">
        <text>(S)-malate = fumarate + H2O</text>
        <dbReference type="Rhea" id="RHEA:12460"/>
        <dbReference type="ChEBI" id="CHEBI:15377"/>
        <dbReference type="ChEBI" id="CHEBI:15589"/>
        <dbReference type="ChEBI" id="CHEBI:29806"/>
        <dbReference type="EC" id="4.2.1.2"/>
    </reaction>
</comment>
<feature type="binding site" evidence="3">
    <location>
        <begin position="141"/>
        <end position="143"/>
    </location>
    <ligand>
        <name>substrate</name>
    </ligand>
</feature>
<feature type="binding site" evidence="3">
    <location>
        <begin position="100"/>
        <end position="102"/>
    </location>
    <ligand>
        <name>substrate</name>
    </ligand>
</feature>
<dbReference type="InterPro" id="IPR022761">
    <property type="entry name" value="Fumarate_lyase_N"/>
</dbReference>
<comment type="similarity">
    <text evidence="1 3">Belongs to the class-II fumarase/aspartase family. Fumarase subfamily.</text>
</comment>
<comment type="subcellular location">
    <subcellularLocation>
        <location evidence="3">Cytoplasm</location>
    </subcellularLocation>
</comment>
<dbReference type="InterPro" id="IPR000362">
    <property type="entry name" value="Fumarate_lyase_fam"/>
</dbReference>
<feature type="binding site" evidence="3">
    <location>
        <position position="321"/>
    </location>
    <ligand>
        <name>substrate</name>
    </ligand>
</feature>
<evidence type="ECO:0000256" key="3">
    <source>
        <dbReference type="HAMAP-Rule" id="MF_00743"/>
    </source>
</evidence>
<comment type="caution">
    <text evidence="6">The sequence shown here is derived from an EMBL/GenBank/DDBJ whole genome shotgun (WGS) entry which is preliminary data.</text>
</comment>